<evidence type="ECO:0000256" key="9">
    <source>
        <dbReference type="PIRNR" id="PIRNR001332"/>
    </source>
</evidence>
<reference evidence="10 11" key="1">
    <citation type="submission" date="2016-09" db="EMBL/GenBank/DDBJ databases">
        <authorList>
            <person name="Capua I."/>
            <person name="De Benedictis P."/>
            <person name="Joannis T."/>
            <person name="Lombin L.H."/>
            <person name="Cattoli G."/>
        </authorList>
    </citation>
    <scope>NUCLEOTIDE SEQUENCE [LARGE SCALE GENOMIC DNA]</scope>
    <source>
        <strain evidence="10 11">NIO-1002</strain>
    </source>
</reference>
<dbReference type="Gene3D" id="3.30.1330.80">
    <property type="entry name" value="Hypothetical protein, similar to alpha- acetolactate decarboxylase, domain 2"/>
    <property type="match status" value="2"/>
</dbReference>
<comment type="similarity">
    <text evidence="3 9">Belongs to the alpha-acetolactate decarboxylase family.</text>
</comment>
<dbReference type="PANTHER" id="PTHR35524:SF1">
    <property type="entry name" value="ALPHA-ACETOLACTATE DECARBOXYLASE"/>
    <property type="match status" value="1"/>
</dbReference>
<dbReference type="UniPathway" id="UPA00626">
    <property type="reaction ID" value="UER00678"/>
</dbReference>
<evidence type="ECO:0000256" key="8">
    <source>
        <dbReference type="ARBA" id="ARBA00023239"/>
    </source>
</evidence>
<evidence type="ECO:0000313" key="10">
    <source>
        <dbReference type="EMBL" id="SDC67217.1"/>
    </source>
</evidence>
<keyword evidence="6 9" id="KW-0210">Decarboxylase</keyword>
<evidence type="ECO:0000256" key="4">
    <source>
        <dbReference type="ARBA" id="ARBA00013204"/>
    </source>
</evidence>
<comment type="pathway">
    <text evidence="2 9">Polyol metabolism; (R,R)-butane-2,3-diol biosynthesis; (R,R)-butane-2,3-diol from pyruvate: step 2/3.</text>
</comment>
<evidence type="ECO:0000256" key="3">
    <source>
        <dbReference type="ARBA" id="ARBA00007106"/>
    </source>
</evidence>
<dbReference type="GO" id="GO:0047605">
    <property type="term" value="F:acetolactate decarboxylase activity"/>
    <property type="evidence" value="ECO:0007669"/>
    <property type="project" value="UniProtKB-UniRule"/>
</dbReference>
<evidence type="ECO:0000256" key="6">
    <source>
        <dbReference type="ARBA" id="ARBA00022793"/>
    </source>
</evidence>
<dbReference type="SUPFAM" id="SSF117856">
    <property type="entry name" value="AF0104/ALDC/Ptd012-like"/>
    <property type="match status" value="1"/>
</dbReference>
<dbReference type="PIRSF" id="PIRSF001332">
    <property type="entry name" value="Acetolac_decarb"/>
    <property type="match status" value="1"/>
</dbReference>
<evidence type="ECO:0000313" key="11">
    <source>
        <dbReference type="Proteomes" id="UP000183203"/>
    </source>
</evidence>
<dbReference type="GO" id="GO:0045151">
    <property type="term" value="P:acetoin biosynthetic process"/>
    <property type="evidence" value="ECO:0007669"/>
    <property type="project" value="UniProtKB-UniRule"/>
</dbReference>
<organism evidence="10 11">
    <name type="scientific">Microbacterium enclense</name>
    <dbReference type="NCBI Taxonomy" id="993073"/>
    <lineage>
        <taxon>Bacteria</taxon>
        <taxon>Bacillati</taxon>
        <taxon>Actinomycetota</taxon>
        <taxon>Actinomycetes</taxon>
        <taxon>Micrococcales</taxon>
        <taxon>Microbacteriaceae</taxon>
        <taxon>Microbacterium</taxon>
    </lineage>
</organism>
<protein>
    <recommendedName>
        <fullName evidence="5 9">Alpha-acetolactate decarboxylase</fullName>
        <ecNumber evidence="4 9">4.1.1.5</ecNumber>
    </recommendedName>
</protein>
<evidence type="ECO:0000256" key="2">
    <source>
        <dbReference type="ARBA" id="ARBA00005170"/>
    </source>
</evidence>
<evidence type="ECO:0000256" key="5">
    <source>
        <dbReference type="ARBA" id="ARBA00020164"/>
    </source>
</evidence>
<dbReference type="PANTHER" id="PTHR35524">
    <property type="entry name" value="ALPHA-ACETOLACTATE DECARBOXYLASE"/>
    <property type="match status" value="1"/>
</dbReference>
<evidence type="ECO:0000256" key="7">
    <source>
        <dbReference type="ARBA" id="ARBA00023061"/>
    </source>
</evidence>
<dbReference type="Proteomes" id="UP000183203">
    <property type="component" value="Unassembled WGS sequence"/>
</dbReference>
<name>A0A1G6NIR3_9MICO</name>
<dbReference type="Pfam" id="PF03306">
    <property type="entry name" value="AAL_decarboxy"/>
    <property type="match status" value="1"/>
</dbReference>
<dbReference type="STRING" id="993073.AS029_12265"/>
<keyword evidence="8 9" id="KW-0456">Lyase</keyword>
<proteinExistence type="inferred from homology"/>
<gene>
    <name evidence="10" type="ORF">SAMN05216418_2731</name>
</gene>
<dbReference type="EMBL" id="FMYG01000006">
    <property type="protein sequence ID" value="SDC67217.1"/>
    <property type="molecule type" value="Genomic_DNA"/>
</dbReference>
<accession>A0A1G6NIR3</accession>
<sequence>MPVRLASGAVTQFAVLDALLAGVYSQGSPVADVRAAGDTGVGCCEGLGGEVVIVDGELYECTADAPPRLMTDDEVLPFVDVCRLGDPVAEPVTGLDLPGLDAAVQERLVSRNLFHVMRIDGVFAHVLTRVTRRQRPPFRPLADVAAEQLETTTRECAGSLVGFWMPRIYQGITVAGLHLHFLSDDRMVGGHVLDVRLRQGRLRLSAFADLFLRLPRDGEFLTTELTHDDDHRIVAVENRGGHTASAEE</sequence>
<dbReference type="OrthoDB" id="8612680at2"/>
<dbReference type="InterPro" id="IPR005128">
    <property type="entry name" value="Acetolactate_a_deCO2ase"/>
</dbReference>
<dbReference type="CDD" id="cd17299">
    <property type="entry name" value="acetolactate_decarboxylase"/>
    <property type="match status" value="1"/>
</dbReference>
<evidence type="ECO:0000256" key="1">
    <source>
        <dbReference type="ARBA" id="ARBA00001784"/>
    </source>
</evidence>
<dbReference type="RefSeq" id="WP_058232885.1">
    <property type="nucleotide sequence ID" value="NZ_FMYG01000006.1"/>
</dbReference>
<comment type="catalytic activity">
    <reaction evidence="1 9">
        <text>(2S)-2-acetolactate + H(+) = (R)-acetoin + CO2</text>
        <dbReference type="Rhea" id="RHEA:21580"/>
        <dbReference type="ChEBI" id="CHEBI:15378"/>
        <dbReference type="ChEBI" id="CHEBI:15686"/>
        <dbReference type="ChEBI" id="CHEBI:16526"/>
        <dbReference type="ChEBI" id="CHEBI:58476"/>
        <dbReference type="EC" id="4.1.1.5"/>
    </reaction>
</comment>
<keyword evidence="7 9" id="KW-0005">Acetoin biosynthesis</keyword>
<dbReference type="EC" id="4.1.1.5" evidence="4 9"/>
<dbReference type="AlphaFoldDB" id="A0A1G6NIR3"/>